<reference evidence="3" key="1">
    <citation type="journal article" date="2014" name="Nat. Genet.">
        <title>Genome and transcriptome of the porcine whipworm Trichuris suis.</title>
        <authorList>
            <person name="Jex A.R."/>
            <person name="Nejsum P."/>
            <person name="Schwarz E.M."/>
            <person name="Hu L."/>
            <person name="Young N.D."/>
            <person name="Hall R.S."/>
            <person name="Korhonen P.K."/>
            <person name="Liao S."/>
            <person name="Thamsborg S."/>
            <person name="Xia J."/>
            <person name="Xu P."/>
            <person name="Wang S."/>
            <person name="Scheerlinck J.P."/>
            <person name="Hofmann A."/>
            <person name="Sternberg P.W."/>
            <person name="Wang J."/>
            <person name="Gasser R.B."/>
        </authorList>
    </citation>
    <scope>NUCLEOTIDE SEQUENCE [LARGE SCALE GENOMIC DNA]</scope>
    <source>
        <strain evidence="3">DCEP-RM93F</strain>
    </source>
</reference>
<feature type="domain" description="T20D4.11-like" evidence="2">
    <location>
        <begin position="582"/>
        <end position="720"/>
    </location>
</feature>
<name>A0A085NJ98_9BILA</name>
<accession>A0A085NJ98</accession>
<organism evidence="3">
    <name type="scientific">Trichuris suis</name>
    <name type="common">pig whipworm</name>
    <dbReference type="NCBI Taxonomy" id="68888"/>
    <lineage>
        <taxon>Eukaryota</taxon>
        <taxon>Metazoa</taxon>
        <taxon>Ecdysozoa</taxon>
        <taxon>Nematoda</taxon>
        <taxon>Enoplea</taxon>
        <taxon>Dorylaimia</taxon>
        <taxon>Trichinellida</taxon>
        <taxon>Trichuridae</taxon>
        <taxon>Trichuris</taxon>
    </lineage>
</organism>
<dbReference type="EMBL" id="KL367495">
    <property type="protein sequence ID" value="KFD69544.1"/>
    <property type="molecule type" value="Genomic_DNA"/>
</dbReference>
<dbReference type="Proteomes" id="UP000030758">
    <property type="component" value="Unassembled WGS sequence"/>
</dbReference>
<dbReference type="InterPro" id="IPR002542">
    <property type="entry name" value="T20D4.11-like_dom"/>
</dbReference>
<evidence type="ECO:0000313" key="3">
    <source>
        <dbReference type="EMBL" id="KFD69544.1"/>
    </source>
</evidence>
<dbReference type="Pfam" id="PF01579">
    <property type="entry name" value="DUF19"/>
    <property type="match status" value="1"/>
</dbReference>
<sequence length="1815" mass="203183">MALVLCTITLCFISQWMPAAETKNGQEKKTVLRLLMKTFGPLRNTLSSRCMKDIVKQRSIQRTMGPVQLQSYGRPNIYEGNFHVGVAFMSAILTGLSVRIKELVLKSSINGAATGAQRGRDDSSSPSDNQLKHLFSEARNHLPNIRESSLHFTRDERSVTASNVCSSEQRQAVQKCLELHRVTDRLLLQFRPVNLLFMNHTEFNILKNVCADYEKLLNCEEVLSSSNSEPCLNETVHDGLIYTYSCELLLPLADDPMNIECWNKTRECDPSIQLPLNPNRSPDFPCEILLSAYRQLKCAVASLDVKCTIPDEEIIRRAIGETLYLISENQCTSTDQENLATELQWGNFSDSKISEMTDEQLTTALPVPVCKELVQQNPRLCLSEFRHVIEYLNQAAYSFEFPGEVLKSASLGQLCAHINPLMDCLKWTDKGDSQSCYVSKIADKLAEQINRLCSFEKTDSWTNRSAVCDHISVKHQKQSDSCFYEEEGTTLNHSTKSRGHLCSVIETARKYLNCVSSHESVNCVQIGDSNVAFLSSLTFMAQKTLSCPQQLTATELKSNTQLDGQVSTVVVEETKNLPVEECTTEDAEQYDKCLANFTQYGFHPVHIINNVSQIDEACTSFNQFFKCRRKLSCRPAIDGGIHNMFYYVCGTRLGDFKQQSECLSSMSNSQPISTCIKNSSFTIAELLTMNSLQLCEATKEIIACTNRRVERKCGVTSADFQFLILQSFAKGVDLSCPIHKRPEAKDQLIAFPINCTEQEEALVWKCADHFNGMTERLKELVGKGLPHVLKSVDALNEVFYDSCAKMHLFDRCWNTSINYGSNCQISSCLINVGLTVCKSKDDSAPLGDQLKCSFSLVAEPEFNQCFLSMPRTAWNDRSQLADLFPKFVSCIQVPLRKKCGDNAVRLVRSLINEVLFNPHDSSCVVNFKSLREPFEAINATNSSTLFMDLLEEPVSVASLEAELNIRNMTLYPQSTDQRPFCTVEEFINQGSCHHLFLVADIGIRNVFVDSEFLLPKLCSHLSEFINCSRSKPCRYPDNEAWENVLVAGCSSYHTELIQIGKCMSSLFKRNLLTSCDIDGPRSGRRHCPWGASLFLCSLPIIEAECSQETAGALRLLYSIYARPYGEDCILNETVSAPAMTSDSVSTEPMPTDSAVGKSLCNASNFSVAQSCHAVFPFNMSLYEYFVYGPLSREQICSQEKSFDECVEKLPCISLQSEAYQLLLKVFCESEPEEYVKFGSCIAQQLLQPTDERCFYLLDEVSKESFSTAAGCPYVRLASLLECVLPSIESNCSLRASEFVQKMFNSFAGRFGESCLMSRTAELSVDLQNDVTVSPEIVNVTAAVQPSCDVVTLESDEIIRNCVPSLGSGIRVGQILLDGKSKFLDLCHKLEHFINCTDAQFCRTLEHDSLLDMLSRFCKLEAATFNPIAKCTTEFYHREQERKANDSEYCAIYDPEFSSDAFYSGNQIKMATRSCPAFGQSLQCMAQRLAEQCSYEALKLTYELYNAYSQHYGSGCVLDIQKVQRPPVVCTTKEDKQFNSCHDELLKQGMNKFTFMGNPEKTTSLCVTFTGPYRSCLGSLNCTPEPYTKAFRETMSLLCFNETMKSVFGKSGACLAITIDSAATEMCDLSYDDDIIWSGLMDNGDRACRKLSSMLSCISDAVLERCGEESVDLLYLVNNLFMAQYDANCILEKPVLTTTTVAEETSKATELITEDTTTQTYFVTDTSATLATELETTEATQRTEEPEYIETEPITERTKTTPEIILEKTTPGKKPLDAEMLNAEENNAACFCLSWNTFLAVSSLLATLVNVMHHFS</sequence>
<proteinExistence type="predicted"/>
<feature type="signal peptide" evidence="1">
    <location>
        <begin position="1"/>
        <end position="22"/>
    </location>
</feature>
<evidence type="ECO:0000256" key="1">
    <source>
        <dbReference type="SAM" id="SignalP"/>
    </source>
</evidence>
<keyword evidence="1" id="KW-0732">Signal</keyword>
<gene>
    <name evidence="3" type="ORF">M514_08793</name>
</gene>
<evidence type="ECO:0000259" key="2">
    <source>
        <dbReference type="Pfam" id="PF01579"/>
    </source>
</evidence>
<feature type="chain" id="PRO_5001795931" description="T20D4.11-like domain-containing protein" evidence="1">
    <location>
        <begin position="23"/>
        <end position="1815"/>
    </location>
</feature>
<protein>
    <recommendedName>
        <fullName evidence="2">T20D4.11-like domain-containing protein</fullName>
    </recommendedName>
</protein>